<evidence type="ECO:0000313" key="4">
    <source>
        <dbReference type="Proteomes" id="UP000431826"/>
    </source>
</evidence>
<dbReference type="CDD" id="cd19088">
    <property type="entry name" value="AKR_AKR13B1"/>
    <property type="match status" value="1"/>
</dbReference>
<gene>
    <name evidence="3" type="ORF">Stube_06710</name>
</gene>
<dbReference type="Proteomes" id="UP000431826">
    <property type="component" value="Unassembled WGS sequence"/>
</dbReference>
<feature type="domain" description="NADP-dependent oxidoreductase" evidence="2">
    <location>
        <begin position="17"/>
        <end position="218"/>
    </location>
</feature>
<dbReference type="PANTHER" id="PTHR43625:SF40">
    <property type="entry name" value="ALDO-KETO REDUCTASE YAKC [NADP(+)]"/>
    <property type="match status" value="1"/>
</dbReference>
<dbReference type="EMBL" id="BLIR01000001">
    <property type="protein sequence ID" value="GFE35998.1"/>
    <property type="molecule type" value="Genomic_DNA"/>
</dbReference>
<keyword evidence="4" id="KW-1185">Reference proteome</keyword>
<dbReference type="AlphaFoldDB" id="A0A640UIX0"/>
<evidence type="ECO:0000313" key="3">
    <source>
        <dbReference type="EMBL" id="GFE35998.1"/>
    </source>
</evidence>
<reference evidence="3 4" key="1">
    <citation type="submission" date="2019-12" db="EMBL/GenBank/DDBJ databases">
        <title>Whole genome shotgun sequence of Streptomyces tubercidicus NBRC 13090.</title>
        <authorList>
            <person name="Ichikawa N."/>
            <person name="Kimura A."/>
            <person name="Kitahashi Y."/>
            <person name="Komaki H."/>
            <person name="Tamura T."/>
        </authorList>
    </citation>
    <scope>NUCLEOTIDE SEQUENCE [LARGE SCALE GENOMIC DNA]</scope>
    <source>
        <strain evidence="3 4">NBRC 13090</strain>
    </source>
</reference>
<dbReference type="RefSeq" id="WP_159742388.1">
    <property type="nucleotide sequence ID" value="NZ_BLIR01000001.1"/>
</dbReference>
<dbReference type="InterPro" id="IPR036812">
    <property type="entry name" value="NAD(P)_OxRdtase_dom_sf"/>
</dbReference>
<dbReference type="PANTHER" id="PTHR43625">
    <property type="entry name" value="AFLATOXIN B1 ALDEHYDE REDUCTASE"/>
    <property type="match status" value="1"/>
</dbReference>
<dbReference type="SUPFAM" id="SSF51430">
    <property type="entry name" value="NAD(P)-linked oxidoreductase"/>
    <property type="match status" value="1"/>
</dbReference>
<evidence type="ECO:0000256" key="1">
    <source>
        <dbReference type="ARBA" id="ARBA00023002"/>
    </source>
</evidence>
<dbReference type="InterPro" id="IPR023210">
    <property type="entry name" value="NADP_OxRdtase_dom"/>
</dbReference>
<dbReference type="GeneID" id="96281848"/>
<organism evidence="3 4">
    <name type="scientific">Streptomyces tubercidicus</name>
    <dbReference type="NCBI Taxonomy" id="47759"/>
    <lineage>
        <taxon>Bacteria</taxon>
        <taxon>Bacillati</taxon>
        <taxon>Actinomycetota</taxon>
        <taxon>Actinomycetes</taxon>
        <taxon>Kitasatosporales</taxon>
        <taxon>Streptomycetaceae</taxon>
        <taxon>Streptomyces</taxon>
    </lineage>
</organism>
<dbReference type="Pfam" id="PF00248">
    <property type="entry name" value="Aldo_ket_red"/>
    <property type="match status" value="1"/>
</dbReference>
<dbReference type="Gene3D" id="3.20.20.100">
    <property type="entry name" value="NADP-dependent oxidoreductase domain"/>
    <property type="match status" value="1"/>
</dbReference>
<dbReference type="InterPro" id="IPR050791">
    <property type="entry name" value="Aldo-Keto_reductase"/>
</dbReference>
<keyword evidence="1" id="KW-0560">Oxidoreductase</keyword>
<dbReference type="OrthoDB" id="9768793at2"/>
<protein>
    <submittedName>
        <fullName evidence="3">Oxidoreductase</fullName>
    </submittedName>
</protein>
<dbReference type="GO" id="GO:0005737">
    <property type="term" value="C:cytoplasm"/>
    <property type="evidence" value="ECO:0007669"/>
    <property type="project" value="TreeGrafter"/>
</dbReference>
<evidence type="ECO:0000259" key="2">
    <source>
        <dbReference type="Pfam" id="PF00248"/>
    </source>
</evidence>
<comment type="caution">
    <text evidence="3">The sequence shown here is derived from an EMBL/GenBank/DDBJ whole genome shotgun (WGS) entry which is preliminary data.</text>
</comment>
<accession>A0A640UIX0</accession>
<proteinExistence type="predicted"/>
<sequence length="258" mass="27553">MTAPGGTISIAGKTVSRLGFGTMRLAGRDSWGMSDDRVGPMTVLLEAIRVFGITHIDTADAYGPYTVETLIRDCLPPSRFDLDLLIATKVGMVRPGPRMWAPLGRPTYLRAAVEASLQRLGVEQLDLCYLHRNDPSVPFLDQVGALAELQSEGKIAHIGLSKVSPAEIDQASEVITVAAVQNKLSLVVQDDLGTVEHCRTLDIPYVAYSPLGTGTLAEHGGAGKALRWLLGLGPHVVPLPGTSNSEHLRELVDGLASE</sequence>
<dbReference type="GO" id="GO:0016491">
    <property type="term" value="F:oxidoreductase activity"/>
    <property type="evidence" value="ECO:0007669"/>
    <property type="project" value="UniProtKB-KW"/>
</dbReference>
<name>A0A640UIX0_9ACTN</name>